<dbReference type="AlphaFoldDB" id="A0A6G0YWH2"/>
<dbReference type="OrthoDB" id="8551997at2759"/>
<comment type="caution">
    <text evidence="1">The sequence shown here is derived from an EMBL/GenBank/DDBJ whole genome shotgun (WGS) entry which is preliminary data.</text>
</comment>
<dbReference type="Proteomes" id="UP000478052">
    <property type="component" value="Unassembled WGS sequence"/>
</dbReference>
<name>A0A6G0YWH2_APHCR</name>
<organism evidence="1 2">
    <name type="scientific">Aphis craccivora</name>
    <name type="common">Cowpea aphid</name>
    <dbReference type="NCBI Taxonomy" id="307492"/>
    <lineage>
        <taxon>Eukaryota</taxon>
        <taxon>Metazoa</taxon>
        <taxon>Ecdysozoa</taxon>
        <taxon>Arthropoda</taxon>
        <taxon>Hexapoda</taxon>
        <taxon>Insecta</taxon>
        <taxon>Pterygota</taxon>
        <taxon>Neoptera</taxon>
        <taxon>Paraneoptera</taxon>
        <taxon>Hemiptera</taxon>
        <taxon>Sternorrhyncha</taxon>
        <taxon>Aphidomorpha</taxon>
        <taxon>Aphidoidea</taxon>
        <taxon>Aphididae</taxon>
        <taxon>Aphidini</taxon>
        <taxon>Aphis</taxon>
        <taxon>Aphis</taxon>
    </lineage>
</organism>
<gene>
    <name evidence="1" type="ORF">FWK35_00012139</name>
</gene>
<evidence type="ECO:0000313" key="2">
    <source>
        <dbReference type="Proteomes" id="UP000478052"/>
    </source>
</evidence>
<proteinExistence type="predicted"/>
<protein>
    <submittedName>
        <fullName evidence="1">52 kDa repressor of the inhibitor of the protein kinase-like</fullName>
    </submittedName>
</protein>
<keyword evidence="2" id="KW-1185">Reference proteome</keyword>
<dbReference type="EMBL" id="VUJU01002203">
    <property type="protein sequence ID" value="KAF0762166.1"/>
    <property type="molecule type" value="Genomic_DNA"/>
</dbReference>
<accession>A0A6G0YWH2</accession>
<reference evidence="1 2" key="1">
    <citation type="submission" date="2019-08" db="EMBL/GenBank/DDBJ databases">
        <title>Whole genome of Aphis craccivora.</title>
        <authorList>
            <person name="Voronova N.V."/>
            <person name="Shulinski R.S."/>
            <person name="Bandarenka Y.V."/>
            <person name="Zhorov D.G."/>
            <person name="Warner D."/>
        </authorList>
    </citation>
    <scope>NUCLEOTIDE SEQUENCE [LARGE SCALE GENOMIC DNA]</scope>
    <source>
        <strain evidence="1">180601</strain>
        <tissue evidence="1">Whole Body</tissue>
    </source>
</reference>
<evidence type="ECO:0000313" key="1">
    <source>
        <dbReference type="EMBL" id="KAF0762166.1"/>
    </source>
</evidence>
<sequence>MYSSVLHDNSPEIWRSELDICDDEKLVNIFQTPLMLSKLYITPMHFQTVHKILRVLSVSPVIAATNVRSFSTLRRLKTYPRTTM</sequence>